<dbReference type="SUPFAM" id="SSF56784">
    <property type="entry name" value="HAD-like"/>
    <property type="match status" value="1"/>
</dbReference>
<dbReference type="NCBIfam" id="TIGR01509">
    <property type="entry name" value="HAD-SF-IA-v3"/>
    <property type="match status" value="1"/>
</dbReference>
<dbReference type="NCBIfam" id="TIGR01549">
    <property type="entry name" value="HAD-SF-IA-v1"/>
    <property type="match status" value="1"/>
</dbReference>
<dbReference type="Proteomes" id="UP000182719">
    <property type="component" value="Unassembled WGS sequence"/>
</dbReference>
<dbReference type="InterPro" id="IPR006439">
    <property type="entry name" value="HAD-SF_hydro_IA"/>
</dbReference>
<sequence length="219" mass="23744">MDGVLVHSKPVVEKSWRTVAESLGRPISDPEMHELVHGRPGSYTVNALFPNASAEEQRQIHRRVEVLEERSPCAAIAGVEKLIQSLVEYRIRFGLVTSGWQGRIEFVLQSLGLAGRFEVIVSRDDVSRGKPDPEPYLLAASRLGLPASETIVYEDSLSGVRAAAGAGAYCVGIGGEELLASGARTTVQDFTGITFQPRSPGEVVKRFPSGPELRMACSR</sequence>
<evidence type="ECO:0000313" key="2">
    <source>
        <dbReference type="Proteomes" id="UP000182719"/>
    </source>
</evidence>
<dbReference type="PANTHER" id="PTHR43481:SF4">
    <property type="entry name" value="GLYCEROL-1-PHOSPHATE PHOSPHOHYDROLASE 1-RELATED"/>
    <property type="match status" value="1"/>
</dbReference>
<protein>
    <submittedName>
        <fullName evidence="1">Sugar-phosphatase</fullName>
    </submittedName>
</protein>
<dbReference type="EMBL" id="FOAP01000005">
    <property type="protein sequence ID" value="SEL34604.1"/>
    <property type="molecule type" value="Genomic_DNA"/>
</dbReference>
<evidence type="ECO:0000313" key="1">
    <source>
        <dbReference type="EMBL" id="SEL34604.1"/>
    </source>
</evidence>
<dbReference type="InterPro" id="IPR023198">
    <property type="entry name" value="PGP-like_dom2"/>
</dbReference>
<keyword evidence="2" id="KW-1185">Reference proteome</keyword>
<dbReference type="PANTHER" id="PTHR43481">
    <property type="entry name" value="FRUCTOSE-1-PHOSPHATE PHOSPHATASE"/>
    <property type="match status" value="1"/>
</dbReference>
<dbReference type="InterPro" id="IPR036412">
    <property type="entry name" value="HAD-like_sf"/>
</dbReference>
<organism evidence="1 2">
    <name type="scientific">Stigmatella aurantiaca</name>
    <dbReference type="NCBI Taxonomy" id="41"/>
    <lineage>
        <taxon>Bacteria</taxon>
        <taxon>Pseudomonadati</taxon>
        <taxon>Myxococcota</taxon>
        <taxon>Myxococcia</taxon>
        <taxon>Myxococcales</taxon>
        <taxon>Cystobacterineae</taxon>
        <taxon>Archangiaceae</taxon>
        <taxon>Stigmatella</taxon>
    </lineage>
</organism>
<dbReference type="InterPro" id="IPR051806">
    <property type="entry name" value="HAD-like_SPP"/>
</dbReference>
<dbReference type="Pfam" id="PF13419">
    <property type="entry name" value="HAD_2"/>
    <property type="match status" value="1"/>
</dbReference>
<dbReference type="InterPro" id="IPR023214">
    <property type="entry name" value="HAD_sf"/>
</dbReference>
<dbReference type="Gene3D" id="3.40.50.1000">
    <property type="entry name" value="HAD superfamily/HAD-like"/>
    <property type="match status" value="1"/>
</dbReference>
<dbReference type="Gene3D" id="1.10.150.240">
    <property type="entry name" value="Putative phosphatase, domain 2"/>
    <property type="match status" value="1"/>
</dbReference>
<dbReference type="GO" id="GO:0050308">
    <property type="term" value="F:sugar-phosphatase activity"/>
    <property type="evidence" value="ECO:0007669"/>
    <property type="project" value="TreeGrafter"/>
</dbReference>
<accession>A0A1H7PGM3</accession>
<name>A0A1H7PGM3_STIAU</name>
<gene>
    <name evidence="1" type="ORF">SAMN05444354_105278</name>
</gene>
<dbReference type="OrthoDB" id="9807630at2"/>
<dbReference type="AlphaFoldDB" id="A0A1H7PGM3"/>
<dbReference type="InterPro" id="IPR041492">
    <property type="entry name" value="HAD_2"/>
</dbReference>
<proteinExistence type="predicted"/>
<reference evidence="2" key="1">
    <citation type="submission" date="2016-10" db="EMBL/GenBank/DDBJ databases">
        <authorList>
            <person name="Varghese N."/>
            <person name="Submissions S."/>
        </authorList>
    </citation>
    <scope>NUCLEOTIDE SEQUENCE [LARGE SCALE GENOMIC DNA]</scope>
    <source>
        <strain evidence="2">DSM 17044</strain>
    </source>
</reference>